<dbReference type="OrthoDB" id="9773738at2"/>
<dbReference type="Pfam" id="PF00753">
    <property type="entry name" value="Lactamase_B"/>
    <property type="match status" value="1"/>
</dbReference>
<evidence type="ECO:0000256" key="3">
    <source>
        <dbReference type="ARBA" id="ARBA00022801"/>
    </source>
</evidence>
<dbReference type="PANTHER" id="PTHR42978:SF6">
    <property type="entry name" value="QUORUM-QUENCHING LACTONASE YTNP-RELATED"/>
    <property type="match status" value="1"/>
</dbReference>
<reference evidence="6 7" key="1">
    <citation type="submission" date="2019-09" db="EMBL/GenBank/DDBJ databases">
        <title>Genome sequencing of strain KACC 21233.</title>
        <authorList>
            <person name="Heo J."/>
            <person name="Kim S.-J."/>
            <person name="Kim J.-S."/>
            <person name="Hong S.-B."/>
            <person name="Kwon S.-W."/>
        </authorList>
    </citation>
    <scope>NUCLEOTIDE SEQUENCE [LARGE SCALE GENOMIC DNA]</scope>
    <source>
        <strain evidence="6 7">KACC 21233</strain>
    </source>
</reference>
<evidence type="ECO:0000256" key="4">
    <source>
        <dbReference type="ARBA" id="ARBA00022833"/>
    </source>
</evidence>
<protein>
    <submittedName>
        <fullName evidence="6">MBL fold metallo-hydrolase</fullName>
    </submittedName>
</protein>
<proteinExistence type="inferred from homology"/>
<dbReference type="InterPro" id="IPR001279">
    <property type="entry name" value="Metallo-B-lactamas"/>
</dbReference>
<feature type="domain" description="Metallo-beta-lactamase" evidence="5">
    <location>
        <begin position="60"/>
        <end position="274"/>
    </location>
</feature>
<dbReference type="InterPro" id="IPR036866">
    <property type="entry name" value="RibonucZ/Hydroxyglut_hydro"/>
</dbReference>
<evidence type="ECO:0000256" key="1">
    <source>
        <dbReference type="ARBA" id="ARBA00007749"/>
    </source>
</evidence>
<dbReference type="Proteomes" id="UP000324536">
    <property type="component" value="Chromosome"/>
</dbReference>
<gene>
    <name evidence="6" type="ORF">FLP30_08540</name>
</gene>
<dbReference type="Gene3D" id="3.60.15.10">
    <property type="entry name" value="Ribonuclease Z/Hydroxyacylglutathione hydrolase-like"/>
    <property type="match status" value="1"/>
</dbReference>
<dbReference type="SMART" id="SM00849">
    <property type="entry name" value="Lactamase_B"/>
    <property type="match status" value="1"/>
</dbReference>
<dbReference type="KEGG" id="acek:FLP30_08540"/>
<dbReference type="SUPFAM" id="SSF56281">
    <property type="entry name" value="Metallo-hydrolase/oxidoreductase"/>
    <property type="match status" value="1"/>
</dbReference>
<dbReference type="AlphaFoldDB" id="A0A5C1YQE3"/>
<dbReference type="CDD" id="cd16277">
    <property type="entry name" value="metallo-hydrolase-like_MBL-fold"/>
    <property type="match status" value="1"/>
</dbReference>
<dbReference type="PANTHER" id="PTHR42978">
    <property type="entry name" value="QUORUM-QUENCHING LACTONASE YTNP-RELATED-RELATED"/>
    <property type="match status" value="1"/>
</dbReference>
<sequence>MTAGQWHAVGAARVTKIQDTVLAVLTPEQLLPEWDSSRAVQCYPQYNEVLDITQTKVPLSIHAWLIEDRGRKILVDTGVGNDKPRPAAPHFDHLHTGWLNNLRQAGIQPEEIDFVLLTHLHVDHVGWNTRKENDRWVPTFPNARYLFSKEEYQFFKDPANNNGRNQTSFITREDSIDPIVACGLADQIDVSGEEVLEGVSFHSTPGHTAHHASIVLRSGAEHLLFTGDVMHHPVQVSQPGWNAVFDANPQLAMASRQWALEYAARHDATVFTSHFPLTSVGRVEKDHETYRWSFL</sequence>
<evidence type="ECO:0000313" key="7">
    <source>
        <dbReference type="Proteomes" id="UP000324536"/>
    </source>
</evidence>
<organism evidence="6 7">
    <name type="scientific">Acetobacter vaccinii</name>
    <dbReference type="NCBI Taxonomy" id="2592655"/>
    <lineage>
        <taxon>Bacteria</taxon>
        <taxon>Pseudomonadati</taxon>
        <taxon>Pseudomonadota</taxon>
        <taxon>Alphaproteobacteria</taxon>
        <taxon>Acetobacterales</taxon>
        <taxon>Acetobacteraceae</taxon>
        <taxon>Acetobacter</taxon>
    </lineage>
</organism>
<keyword evidence="7" id="KW-1185">Reference proteome</keyword>
<dbReference type="EMBL" id="CP043506">
    <property type="protein sequence ID" value="QEO17768.1"/>
    <property type="molecule type" value="Genomic_DNA"/>
</dbReference>
<name>A0A5C1YQE3_9PROT</name>
<dbReference type="InterPro" id="IPR051013">
    <property type="entry name" value="MBL_superfamily_lactonases"/>
</dbReference>
<evidence type="ECO:0000256" key="2">
    <source>
        <dbReference type="ARBA" id="ARBA00022723"/>
    </source>
</evidence>
<evidence type="ECO:0000259" key="5">
    <source>
        <dbReference type="SMART" id="SM00849"/>
    </source>
</evidence>
<accession>A0A5C1YQE3</accession>
<evidence type="ECO:0000313" key="6">
    <source>
        <dbReference type="EMBL" id="QEO17768.1"/>
    </source>
</evidence>
<keyword evidence="2" id="KW-0479">Metal-binding</keyword>
<dbReference type="GO" id="GO:0046872">
    <property type="term" value="F:metal ion binding"/>
    <property type="evidence" value="ECO:0007669"/>
    <property type="project" value="UniProtKB-KW"/>
</dbReference>
<comment type="similarity">
    <text evidence="1">Belongs to the metallo-beta-lactamase superfamily.</text>
</comment>
<keyword evidence="3 6" id="KW-0378">Hydrolase</keyword>
<keyword evidence="4" id="KW-0862">Zinc</keyword>
<dbReference type="GO" id="GO:0016787">
    <property type="term" value="F:hydrolase activity"/>
    <property type="evidence" value="ECO:0007669"/>
    <property type="project" value="UniProtKB-KW"/>
</dbReference>
<dbReference type="RefSeq" id="WP_149279444.1">
    <property type="nucleotide sequence ID" value="NZ_CP043506.1"/>
</dbReference>